<accession>A0AB73HG06</accession>
<dbReference type="Proteomes" id="UP001194632">
    <property type="component" value="Unassembled WGS sequence"/>
</dbReference>
<gene>
    <name evidence="1" type="ORF">ITQ90_05520</name>
</gene>
<proteinExistence type="predicted"/>
<dbReference type="RefSeq" id="WP_195749619.1">
    <property type="nucleotide sequence ID" value="NZ_JADOFP010000004.1"/>
</dbReference>
<organism evidence="1 2">
    <name type="scientific">Pediococcus pentosaceus</name>
    <dbReference type="NCBI Taxonomy" id="1255"/>
    <lineage>
        <taxon>Bacteria</taxon>
        <taxon>Bacillati</taxon>
        <taxon>Bacillota</taxon>
        <taxon>Bacilli</taxon>
        <taxon>Lactobacillales</taxon>
        <taxon>Lactobacillaceae</taxon>
        <taxon>Pediococcus</taxon>
    </lineage>
</organism>
<name>A0AB73HG06_PEDPE</name>
<sequence>MTKEELEIEKDELVGTVYHDFIKGIRKNSIYKSMQLMNVDEKTAYYECEPYDDAYPCSTEEQFFETCKKLERAFKKYYKKIFEKYNVDNISVEINDQWTCGAGLSIYQDGEIIRGNF</sequence>
<dbReference type="EMBL" id="JADOFP010000004">
    <property type="protein sequence ID" value="MBF7114945.1"/>
    <property type="molecule type" value="Genomic_DNA"/>
</dbReference>
<protein>
    <submittedName>
        <fullName evidence="1">Uncharacterized protein</fullName>
    </submittedName>
</protein>
<dbReference type="AlphaFoldDB" id="A0AB73HG06"/>
<comment type="caution">
    <text evidence="1">The sequence shown here is derived from an EMBL/GenBank/DDBJ whole genome shotgun (WGS) entry which is preliminary data.</text>
</comment>
<reference evidence="1" key="1">
    <citation type="submission" date="2020-11" db="EMBL/GenBank/DDBJ databases">
        <title>Antibiotic susceptibility profiles of Pediococcus pentosaceus from various origins and their implications for the safety assessment of strains with food-technology applications.</title>
        <authorList>
            <person name="Shani N."/>
            <person name="Oberhaensli S."/>
            <person name="Arias E."/>
        </authorList>
    </citation>
    <scope>NUCLEOTIDE SEQUENCE</scope>
    <source>
        <strain evidence="1">FAM 24207</strain>
    </source>
</reference>
<evidence type="ECO:0000313" key="1">
    <source>
        <dbReference type="EMBL" id="MBF7114945.1"/>
    </source>
</evidence>
<evidence type="ECO:0000313" key="2">
    <source>
        <dbReference type="Proteomes" id="UP001194632"/>
    </source>
</evidence>